<dbReference type="CDD" id="cd02440">
    <property type="entry name" value="AdoMet_MTases"/>
    <property type="match status" value="1"/>
</dbReference>
<keyword evidence="1" id="KW-0489">Methyltransferase</keyword>
<dbReference type="EMBL" id="FXAU01000009">
    <property type="protein sequence ID" value="SMG51007.1"/>
    <property type="molecule type" value="Genomic_DNA"/>
</dbReference>
<dbReference type="PANTHER" id="PTHR43591">
    <property type="entry name" value="METHYLTRANSFERASE"/>
    <property type="match status" value="1"/>
</dbReference>
<proteinExistence type="predicted"/>
<dbReference type="SUPFAM" id="SSF53335">
    <property type="entry name" value="S-adenosyl-L-methionine-dependent methyltransferases"/>
    <property type="match status" value="1"/>
</dbReference>
<dbReference type="InterPro" id="IPR013216">
    <property type="entry name" value="Methyltransf_11"/>
</dbReference>
<keyword evidence="1" id="KW-0830">Ubiquinone</keyword>
<dbReference type="RefSeq" id="WP_085474538.1">
    <property type="nucleotide sequence ID" value="NZ_CP038029.1"/>
</dbReference>
<dbReference type="Gene3D" id="3.40.50.150">
    <property type="entry name" value="Vaccinia Virus protein VP39"/>
    <property type="match status" value="1"/>
</dbReference>
<keyword evidence="1" id="KW-0808">Transferase</keyword>
<dbReference type="GO" id="GO:0008757">
    <property type="term" value="F:S-adenosylmethionine-dependent methyltransferase activity"/>
    <property type="evidence" value="ECO:0007669"/>
    <property type="project" value="InterPro"/>
</dbReference>
<gene>
    <name evidence="1" type="ORF">SAMN05660862_3782</name>
</gene>
<evidence type="ECO:0000313" key="1">
    <source>
        <dbReference type="EMBL" id="SMG51007.1"/>
    </source>
</evidence>
<dbReference type="AlphaFoldDB" id="A0A1X7LBS8"/>
<organism evidence="1 2">
    <name type="scientific">Sphingobacterium psychroaquaticum</name>
    <dbReference type="NCBI Taxonomy" id="561061"/>
    <lineage>
        <taxon>Bacteria</taxon>
        <taxon>Pseudomonadati</taxon>
        <taxon>Bacteroidota</taxon>
        <taxon>Sphingobacteriia</taxon>
        <taxon>Sphingobacteriales</taxon>
        <taxon>Sphingobacteriaceae</taxon>
        <taxon>Sphingobacterium</taxon>
    </lineage>
</organism>
<dbReference type="OrthoDB" id="9808140at2"/>
<name>A0A1X7LBS8_9SPHI</name>
<reference evidence="1 2" key="1">
    <citation type="submission" date="2017-04" db="EMBL/GenBank/DDBJ databases">
        <authorList>
            <person name="Afonso C.L."/>
            <person name="Miller P.J."/>
            <person name="Scott M.A."/>
            <person name="Spackman E."/>
            <person name="Goraichik I."/>
            <person name="Dimitrov K.M."/>
            <person name="Suarez D.L."/>
            <person name="Swayne D.E."/>
        </authorList>
    </citation>
    <scope>NUCLEOTIDE SEQUENCE [LARGE SCALE GENOMIC DNA]</scope>
    <source>
        <strain evidence="1 2">DSM 22418</strain>
    </source>
</reference>
<dbReference type="Pfam" id="PF08241">
    <property type="entry name" value="Methyltransf_11"/>
    <property type="match status" value="1"/>
</dbReference>
<evidence type="ECO:0000313" key="2">
    <source>
        <dbReference type="Proteomes" id="UP000192980"/>
    </source>
</evidence>
<dbReference type="GO" id="GO:0032259">
    <property type="term" value="P:methylation"/>
    <property type="evidence" value="ECO:0007669"/>
    <property type="project" value="UniProtKB-KW"/>
</dbReference>
<accession>A0A1X7LBS8</accession>
<dbReference type="InterPro" id="IPR029063">
    <property type="entry name" value="SAM-dependent_MTases_sf"/>
</dbReference>
<protein>
    <submittedName>
        <fullName evidence="1">Ubiquinone/menaquinone biosynthesis C-methylase UbiE</fullName>
    </submittedName>
</protein>
<sequence length="309" mass="35929">MDKRKDEPGNYNETSYEKHANWYHSLFPDDAQKIAALENIRDYKGTINHWLQEVFFSALKPFIANKKDRWLTVGDAYGHDAMYLLENGVEQVLASDLNDNFLQFAQQLKLVNEFAAENAENLSFATNSMDYILCKESYHHFPRPYAALYEMIRVAKKGIIIIEPQDPISKMPLLLFASNLLEKINQKLIGKIWKNRFSYEPVGNFVYKVSEREFEKFAAGLNLPLVAIKMLNPNFWFPGSNRMLAHKSEKAFKKILFKKKLRDVLSKWGIVPCQTLSIVVFKEMPDQQMKERLSAADYKLIEIPTNPYL</sequence>
<keyword evidence="2" id="KW-1185">Reference proteome</keyword>
<dbReference type="Proteomes" id="UP000192980">
    <property type="component" value="Unassembled WGS sequence"/>
</dbReference>
<dbReference type="STRING" id="561061.SAMN05660862_3782"/>